<sequence length="696" mass="82373">MNQKENLSSYKADLFQLFKQQGMDNDLKAIMRAKLLTKIKGQHQVKPDDLNTRILSSLFLDFLKAQGFQYTTSVFVPECGNSDRMLSQAEIAQALGVPLPDAGSFLEYIIAQFKKSVTKPHMFESAAQTEDDAAVSNLEERLRKLDIEYIQKTKVSDDPQTLEERMLRYQRECDTRMRNDLAQEIARVREIEISALRIEEANKYRQQLQKIRTEQEEYWRQQLEGLKEREREARERLMIREKEIEAKEYAQRQQLLKDMEALKQKEKDLKRAVELELEGARLQKQSWEQKKNESESKLKEMEALRTNMVNKAEEDFFHYKREYEREHEEERRRLINERMELEAMRRSLDMDTSRSKNNEEKCMKLENDLSEALRLKTLFKEERKKFEKELAQTREELRIMNETGRRNMDLLVLKEEELKSARADCETYKNLFLEQRETVKKYENYQQEIVKKLTREVNNVRSLGNEYLNELDPGDEYLAERRQAFEALSRETVELGRTATELLRPAPMMRFSDPFSSIKIPGRATLPSYSHYSPRTSPNRQDEIPEVSSRREEEAKSSRSPPPVRQRTPEQQSPPPYREPQRTPEQQTPPRYQMAYEEEKSRNNPATNTRPQAPYIEREPSEDIEESGHIFESGYDYNETEEEQKLPTPPPVDLTRRVEDYEVKLKERETFSLRLSHQASPEESQESSSIDSDPII</sequence>
<protein>
    <recommendedName>
        <fullName evidence="5">LisH domain-containing protein</fullName>
    </recommendedName>
</protein>
<keyword evidence="1" id="KW-0175">Coiled coil</keyword>
<dbReference type="Pfam" id="PF16045">
    <property type="entry name" value="LisH_2"/>
    <property type="match status" value="1"/>
</dbReference>
<accession>A0AAU9K1G3</accession>
<evidence type="ECO:0000256" key="1">
    <source>
        <dbReference type="SAM" id="Coils"/>
    </source>
</evidence>
<dbReference type="GO" id="GO:0036064">
    <property type="term" value="C:ciliary basal body"/>
    <property type="evidence" value="ECO:0007669"/>
    <property type="project" value="TreeGrafter"/>
</dbReference>
<keyword evidence="4" id="KW-1185">Reference proteome</keyword>
<dbReference type="Proteomes" id="UP001162131">
    <property type="component" value="Unassembled WGS sequence"/>
</dbReference>
<dbReference type="AlphaFoldDB" id="A0AAU9K1G3"/>
<dbReference type="Gene3D" id="1.20.960.40">
    <property type="match status" value="1"/>
</dbReference>
<dbReference type="PANTHER" id="PTHR39063:SF1">
    <property type="entry name" value="OFD1 CENTRIOLE AND CENTRIOLAR SATELLITE PROTEIN"/>
    <property type="match status" value="1"/>
</dbReference>
<dbReference type="GO" id="GO:0005576">
    <property type="term" value="C:extracellular region"/>
    <property type="evidence" value="ECO:0007669"/>
    <property type="project" value="GOC"/>
</dbReference>
<feature type="coiled-coil region" evidence="1">
    <location>
        <begin position="220"/>
        <end position="431"/>
    </location>
</feature>
<dbReference type="InterPro" id="IPR055289">
    <property type="entry name" value="OFD1"/>
</dbReference>
<evidence type="ECO:0008006" key="5">
    <source>
        <dbReference type="Google" id="ProtNLM"/>
    </source>
</evidence>
<comment type="caution">
    <text evidence="3">The sequence shown here is derived from an EMBL/GenBank/DDBJ whole genome shotgun (WGS) entry which is preliminary data.</text>
</comment>
<name>A0AAU9K1G3_9CILI</name>
<dbReference type="PANTHER" id="PTHR39063">
    <property type="entry name" value="ORAL-FACIAL-DIGITAL SYNDROME 1 PROTEIN HOMOLOG"/>
    <property type="match status" value="1"/>
</dbReference>
<feature type="compositionally biased region" description="Basic and acidic residues" evidence="2">
    <location>
        <begin position="616"/>
        <end position="629"/>
    </location>
</feature>
<evidence type="ECO:0000313" key="3">
    <source>
        <dbReference type="EMBL" id="CAG9327016.1"/>
    </source>
</evidence>
<feature type="compositionally biased region" description="Polar residues" evidence="2">
    <location>
        <begin position="527"/>
        <end position="539"/>
    </location>
</feature>
<dbReference type="GO" id="GO:0060287">
    <property type="term" value="P:epithelial cilium movement involved in determination of left/right asymmetry"/>
    <property type="evidence" value="ECO:0007669"/>
    <property type="project" value="TreeGrafter"/>
</dbReference>
<feature type="compositionally biased region" description="Basic and acidic residues" evidence="2">
    <location>
        <begin position="540"/>
        <end position="557"/>
    </location>
</feature>
<evidence type="ECO:0000313" key="4">
    <source>
        <dbReference type="Proteomes" id="UP001162131"/>
    </source>
</evidence>
<proteinExistence type="predicted"/>
<organism evidence="3 4">
    <name type="scientific">Blepharisma stoltei</name>
    <dbReference type="NCBI Taxonomy" id="1481888"/>
    <lineage>
        <taxon>Eukaryota</taxon>
        <taxon>Sar</taxon>
        <taxon>Alveolata</taxon>
        <taxon>Ciliophora</taxon>
        <taxon>Postciliodesmatophora</taxon>
        <taxon>Heterotrichea</taxon>
        <taxon>Heterotrichida</taxon>
        <taxon>Blepharismidae</taxon>
        <taxon>Blepharisma</taxon>
    </lineage>
</organism>
<feature type="compositionally biased region" description="Low complexity" evidence="2">
    <location>
        <begin position="686"/>
        <end position="696"/>
    </location>
</feature>
<feature type="compositionally biased region" description="Basic and acidic residues" evidence="2">
    <location>
        <begin position="654"/>
        <end position="671"/>
    </location>
</feature>
<dbReference type="PROSITE" id="PS50896">
    <property type="entry name" value="LISH"/>
    <property type="match status" value="1"/>
</dbReference>
<dbReference type="EMBL" id="CAJZBQ010000041">
    <property type="protein sequence ID" value="CAG9327016.1"/>
    <property type="molecule type" value="Genomic_DNA"/>
</dbReference>
<feature type="region of interest" description="Disordered" evidence="2">
    <location>
        <begin position="517"/>
        <end position="696"/>
    </location>
</feature>
<evidence type="ECO:0000256" key="2">
    <source>
        <dbReference type="SAM" id="MobiDB-lite"/>
    </source>
</evidence>
<dbReference type="InterPro" id="IPR006594">
    <property type="entry name" value="LisH"/>
</dbReference>
<reference evidence="3" key="1">
    <citation type="submission" date="2021-09" db="EMBL/GenBank/DDBJ databases">
        <authorList>
            <consortium name="AG Swart"/>
            <person name="Singh M."/>
            <person name="Singh A."/>
            <person name="Seah K."/>
            <person name="Emmerich C."/>
        </authorList>
    </citation>
    <scope>NUCLEOTIDE SEQUENCE</scope>
    <source>
        <strain evidence="3">ATCC30299</strain>
    </source>
</reference>
<gene>
    <name evidence="3" type="ORF">BSTOLATCC_MIC42274</name>
</gene>